<name>A0A9N9NUU5_9GLOM</name>
<dbReference type="EMBL" id="CAJVPZ010041971">
    <property type="protein sequence ID" value="CAG8762824.1"/>
    <property type="molecule type" value="Genomic_DNA"/>
</dbReference>
<sequence length="84" mass="9693">MINEKHHPRRFNNTVNISNGHDTGIHIEVEGGTICGATASYDKKNSRNTMTTLNEWDLQDEFDEIDGVRWAYRFIGDEMYDDGE</sequence>
<comment type="caution">
    <text evidence="2">The sequence shown here is derived from an EMBL/GenBank/DDBJ whole genome shotgun (WGS) entry which is preliminary data.</text>
</comment>
<reference evidence="2" key="1">
    <citation type="submission" date="2021-06" db="EMBL/GenBank/DDBJ databases">
        <authorList>
            <person name="Kallberg Y."/>
            <person name="Tangrot J."/>
            <person name="Rosling A."/>
        </authorList>
    </citation>
    <scope>NUCLEOTIDE SEQUENCE</scope>
    <source>
        <strain evidence="2">IN212</strain>
    </source>
</reference>
<gene>
    <name evidence="2" type="ORF">RFULGI_LOCUS14446</name>
</gene>
<organism evidence="2 3">
    <name type="scientific">Racocetra fulgida</name>
    <dbReference type="NCBI Taxonomy" id="60492"/>
    <lineage>
        <taxon>Eukaryota</taxon>
        <taxon>Fungi</taxon>
        <taxon>Fungi incertae sedis</taxon>
        <taxon>Mucoromycota</taxon>
        <taxon>Glomeromycotina</taxon>
        <taxon>Glomeromycetes</taxon>
        <taxon>Diversisporales</taxon>
        <taxon>Gigasporaceae</taxon>
        <taxon>Racocetra</taxon>
    </lineage>
</organism>
<evidence type="ECO:0000313" key="3">
    <source>
        <dbReference type="Proteomes" id="UP000789396"/>
    </source>
</evidence>
<evidence type="ECO:0000313" key="2">
    <source>
        <dbReference type="EMBL" id="CAG8762824.1"/>
    </source>
</evidence>
<feature type="region of interest" description="Disordered" evidence="1">
    <location>
        <begin position="1"/>
        <end position="20"/>
    </location>
</feature>
<dbReference type="Proteomes" id="UP000789396">
    <property type="component" value="Unassembled WGS sequence"/>
</dbReference>
<accession>A0A9N9NUU5</accession>
<feature type="non-terminal residue" evidence="2">
    <location>
        <position position="84"/>
    </location>
</feature>
<dbReference type="AlphaFoldDB" id="A0A9N9NUU5"/>
<keyword evidence="3" id="KW-1185">Reference proteome</keyword>
<proteinExistence type="predicted"/>
<dbReference type="OrthoDB" id="2375172at2759"/>
<feature type="compositionally biased region" description="Basic residues" evidence="1">
    <location>
        <begin position="1"/>
        <end position="10"/>
    </location>
</feature>
<feature type="compositionally biased region" description="Polar residues" evidence="1">
    <location>
        <begin position="11"/>
        <end position="20"/>
    </location>
</feature>
<protein>
    <submittedName>
        <fullName evidence="2">11942_t:CDS:1</fullName>
    </submittedName>
</protein>
<evidence type="ECO:0000256" key="1">
    <source>
        <dbReference type="SAM" id="MobiDB-lite"/>
    </source>
</evidence>